<evidence type="ECO:0000256" key="3">
    <source>
        <dbReference type="SAM" id="MobiDB-lite"/>
    </source>
</evidence>
<evidence type="ECO:0000313" key="4">
    <source>
        <dbReference type="EMBL" id="GFR75095.1"/>
    </source>
</evidence>
<keyword evidence="5" id="KW-1185">Reference proteome</keyword>
<name>A0AAV4FS82_9GAST</name>
<dbReference type="EMBL" id="BMAT01000879">
    <property type="protein sequence ID" value="GFR75095.1"/>
    <property type="molecule type" value="Genomic_DNA"/>
</dbReference>
<comment type="caution">
    <text evidence="4">The sequence shown here is derived from an EMBL/GenBank/DDBJ whole genome shotgun (WGS) entry which is preliminary data.</text>
</comment>
<feature type="disulfide bond" evidence="2">
    <location>
        <begin position="25"/>
        <end position="40"/>
    </location>
</feature>
<feature type="region of interest" description="Disordered" evidence="3">
    <location>
        <begin position="51"/>
        <end position="77"/>
    </location>
</feature>
<comment type="caution">
    <text evidence="2">Lacks conserved residue(s) required for the propagation of feature annotation.</text>
</comment>
<protein>
    <submittedName>
        <fullName evidence="4">Basement membrane-specific heparan sulfate proteoglycan core protein</fullName>
    </submittedName>
</protein>
<feature type="compositionally biased region" description="Low complexity" evidence="3">
    <location>
        <begin position="58"/>
        <end position="68"/>
    </location>
</feature>
<evidence type="ECO:0000256" key="1">
    <source>
        <dbReference type="ARBA" id="ARBA00023157"/>
    </source>
</evidence>
<dbReference type="Pfam" id="PF00057">
    <property type="entry name" value="Ldl_recept_a"/>
    <property type="match status" value="1"/>
</dbReference>
<evidence type="ECO:0000256" key="2">
    <source>
        <dbReference type="PROSITE-ProRule" id="PRU00124"/>
    </source>
</evidence>
<dbReference type="InterPro" id="IPR036055">
    <property type="entry name" value="LDL_receptor-like_sf"/>
</dbReference>
<sequence>ARACDEFSEFQCADSGRCIPIEQRCNRILECDDGSDEDQCRADTALGLSRAESTSQHTTKTLKQPQLKTGKKRGGGA</sequence>
<dbReference type="Proteomes" id="UP000762676">
    <property type="component" value="Unassembled WGS sequence"/>
</dbReference>
<gene>
    <name evidence="4" type="ORF">ElyMa_000446800</name>
</gene>
<accession>A0AAV4FS82</accession>
<reference evidence="4 5" key="1">
    <citation type="journal article" date="2021" name="Elife">
        <title>Chloroplast acquisition without the gene transfer in kleptoplastic sea slugs, Plakobranchus ocellatus.</title>
        <authorList>
            <person name="Maeda T."/>
            <person name="Takahashi S."/>
            <person name="Yoshida T."/>
            <person name="Shimamura S."/>
            <person name="Takaki Y."/>
            <person name="Nagai Y."/>
            <person name="Toyoda A."/>
            <person name="Suzuki Y."/>
            <person name="Arimoto A."/>
            <person name="Ishii H."/>
            <person name="Satoh N."/>
            <person name="Nishiyama T."/>
            <person name="Hasebe M."/>
            <person name="Maruyama T."/>
            <person name="Minagawa J."/>
            <person name="Obokata J."/>
            <person name="Shigenobu S."/>
        </authorList>
    </citation>
    <scope>NUCLEOTIDE SEQUENCE [LARGE SCALE GENOMIC DNA]</scope>
</reference>
<dbReference type="SMART" id="SM00192">
    <property type="entry name" value="LDLa"/>
    <property type="match status" value="1"/>
</dbReference>
<keyword evidence="1 2" id="KW-1015">Disulfide bond</keyword>
<dbReference type="Gene3D" id="4.10.400.10">
    <property type="entry name" value="Low-density Lipoprotein Receptor"/>
    <property type="match status" value="1"/>
</dbReference>
<feature type="non-terminal residue" evidence="4">
    <location>
        <position position="1"/>
    </location>
</feature>
<dbReference type="AlphaFoldDB" id="A0AAV4FS82"/>
<dbReference type="SUPFAM" id="SSF57424">
    <property type="entry name" value="LDL receptor-like module"/>
    <property type="match status" value="1"/>
</dbReference>
<dbReference type="InterPro" id="IPR023415">
    <property type="entry name" value="LDLR_class-A_CS"/>
</dbReference>
<dbReference type="PROSITE" id="PS01209">
    <property type="entry name" value="LDLRA_1"/>
    <property type="match status" value="1"/>
</dbReference>
<dbReference type="InterPro" id="IPR002172">
    <property type="entry name" value="LDrepeatLR_classA_rpt"/>
</dbReference>
<dbReference type="CDD" id="cd00112">
    <property type="entry name" value="LDLa"/>
    <property type="match status" value="1"/>
</dbReference>
<dbReference type="PROSITE" id="PS50068">
    <property type="entry name" value="LDLRA_2"/>
    <property type="match status" value="1"/>
</dbReference>
<evidence type="ECO:0000313" key="5">
    <source>
        <dbReference type="Proteomes" id="UP000762676"/>
    </source>
</evidence>
<proteinExistence type="predicted"/>
<organism evidence="4 5">
    <name type="scientific">Elysia marginata</name>
    <dbReference type="NCBI Taxonomy" id="1093978"/>
    <lineage>
        <taxon>Eukaryota</taxon>
        <taxon>Metazoa</taxon>
        <taxon>Spiralia</taxon>
        <taxon>Lophotrochozoa</taxon>
        <taxon>Mollusca</taxon>
        <taxon>Gastropoda</taxon>
        <taxon>Heterobranchia</taxon>
        <taxon>Euthyneura</taxon>
        <taxon>Panpulmonata</taxon>
        <taxon>Sacoglossa</taxon>
        <taxon>Placobranchoidea</taxon>
        <taxon>Plakobranchidae</taxon>
        <taxon>Elysia</taxon>
    </lineage>
</organism>